<comment type="caution">
    <text evidence="11">The sequence shown here is derived from an EMBL/GenBank/DDBJ whole genome shotgun (WGS) entry which is preliminary data.</text>
</comment>
<keyword evidence="4" id="KW-0548">Nucleotidyltransferase</keyword>
<organism evidence="11 12">
    <name type="scientific">Paenibacillus tyrfis</name>
    <dbReference type="NCBI Taxonomy" id="1501230"/>
    <lineage>
        <taxon>Bacteria</taxon>
        <taxon>Bacillati</taxon>
        <taxon>Bacillota</taxon>
        <taxon>Bacilli</taxon>
        <taxon>Bacillales</taxon>
        <taxon>Paenibacillaceae</taxon>
        <taxon>Paenibacillus</taxon>
    </lineage>
</organism>
<proteinExistence type="inferred from homology"/>
<evidence type="ECO:0000256" key="1">
    <source>
        <dbReference type="ARBA" id="ARBA00012417"/>
    </source>
</evidence>
<feature type="domain" description="DNA polymerase III delta N-terminal" evidence="9">
    <location>
        <begin position="19"/>
        <end position="144"/>
    </location>
</feature>
<accession>A0A081P8W4</accession>
<evidence type="ECO:0000256" key="6">
    <source>
        <dbReference type="ARBA" id="ARBA00022932"/>
    </source>
</evidence>
<dbReference type="EMBL" id="JNVM01000004">
    <property type="protein sequence ID" value="KEQ27137.1"/>
    <property type="molecule type" value="Genomic_DNA"/>
</dbReference>
<evidence type="ECO:0000256" key="7">
    <source>
        <dbReference type="ARBA" id="ARBA00034754"/>
    </source>
</evidence>
<evidence type="ECO:0000256" key="4">
    <source>
        <dbReference type="ARBA" id="ARBA00022695"/>
    </source>
</evidence>
<keyword evidence="3" id="KW-0808">Transferase</keyword>
<dbReference type="GO" id="GO:0003887">
    <property type="term" value="F:DNA-directed DNA polymerase activity"/>
    <property type="evidence" value="ECO:0007669"/>
    <property type="project" value="UniProtKB-KW"/>
</dbReference>
<dbReference type="SUPFAM" id="SSF48019">
    <property type="entry name" value="post-AAA+ oligomerization domain-like"/>
    <property type="match status" value="1"/>
</dbReference>
<dbReference type="AlphaFoldDB" id="A0A081P8W4"/>
<dbReference type="GO" id="GO:0003677">
    <property type="term" value="F:DNA binding"/>
    <property type="evidence" value="ECO:0007669"/>
    <property type="project" value="InterPro"/>
</dbReference>
<dbReference type="InterPro" id="IPR048466">
    <property type="entry name" value="DNA_pol3_delta-like_C"/>
</dbReference>
<comment type="similarity">
    <text evidence="7">Belongs to the DNA polymerase HolA subunit family.</text>
</comment>
<dbReference type="InterPro" id="IPR005790">
    <property type="entry name" value="DNA_polIII_delta"/>
</dbReference>
<reference evidence="11 12" key="1">
    <citation type="submission" date="2014-06" db="EMBL/GenBank/DDBJ databases">
        <title>Draft genome sequence of Paenibacillus sp. MSt1.</title>
        <authorList>
            <person name="Aw Y.K."/>
            <person name="Ong K.S."/>
            <person name="Gan H.M."/>
            <person name="Lee S.M."/>
        </authorList>
    </citation>
    <scope>NUCLEOTIDE SEQUENCE [LARGE SCALE GENOMIC DNA]</scope>
    <source>
        <strain evidence="11 12">MSt1</strain>
    </source>
</reference>
<dbReference type="InterPro" id="IPR008921">
    <property type="entry name" value="DNA_pol3_clamp-load_cplx_C"/>
</dbReference>
<dbReference type="Gene3D" id="1.10.8.60">
    <property type="match status" value="1"/>
</dbReference>
<evidence type="ECO:0000256" key="8">
    <source>
        <dbReference type="ARBA" id="ARBA00049244"/>
    </source>
</evidence>
<evidence type="ECO:0000259" key="10">
    <source>
        <dbReference type="Pfam" id="PF21694"/>
    </source>
</evidence>
<dbReference type="RefSeq" id="WP_036677756.1">
    <property type="nucleotide sequence ID" value="NZ_FYEP01000007.1"/>
</dbReference>
<evidence type="ECO:0000256" key="5">
    <source>
        <dbReference type="ARBA" id="ARBA00022705"/>
    </source>
</evidence>
<dbReference type="eggNOG" id="COG1466">
    <property type="taxonomic scope" value="Bacteria"/>
</dbReference>
<dbReference type="Pfam" id="PF21694">
    <property type="entry name" value="DNA_pol3_delta_C"/>
    <property type="match status" value="1"/>
</dbReference>
<evidence type="ECO:0000313" key="11">
    <source>
        <dbReference type="EMBL" id="KEQ27137.1"/>
    </source>
</evidence>
<dbReference type="Proteomes" id="UP000028123">
    <property type="component" value="Unassembled WGS sequence"/>
</dbReference>
<evidence type="ECO:0000256" key="2">
    <source>
        <dbReference type="ARBA" id="ARBA00017703"/>
    </source>
</evidence>
<name>A0A081P8W4_9BACL</name>
<dbReference type="PANTHER" id="PTHR34388">
    <property type="entry name" value="DNA POLYMERASE III SUBUNIT DELTA"/>
    <property type="match status" value="1"/>
</dbReference>
<dbReference type="SUPFAM" id="SSF52540">
    <property type="entry name" value="P-loop containing nucleoside triphosphate hydrolases"/>
    <property type="match status" value="1"/>
</dbReference>
<dbReference type="GO" id="GO:0006261">
    <property type="term" value="P:DNA-templated DNA replication"/>
    <property type="evidence" value="ECO:0007669"/>
    <property type="project" value="TreeGrafter"/>
</dbReference>
<dbReference type="EC" id="2.7.7.7" evidence="1"/>
<evidence type="ECO:0000259" key="9">
    <source>
        <dbReference type="Pfam" id="PF06144"/>
    </source>
</evidence>
<evidence type="ECO:0000313" key="12">
    <source>
        <dbReference type="Proteomes" id="UP000028123"/>
    </source>
</evidence>
<dbReference type="Gene3D" id="3.40.50.300">
    <property type="entry name" value="P-loop containing nucleotide triphosphate hydrolases"/>
    <property type="match status" value="1"/>
</dbReference>
<dbReference type="NCBIfam" id="TIGR01128">
    <property type="entry name" value="holA"/>
    <property type="match status" value="1"/>
</dbReference>
<dbReference type="InterPro" id="IPR010372">
    <property type="entry name" value="DNA_pol3_delta_N"/>
</dbReference>
<sequence length="339" mass="37904">MDYKTAMKHISKGQFKPVYIAYGAESYLIQELIARLTDKLIEPEHKAFAVSRYDLTETPVDAIIEEAETLPFMVPSKLVVATNALFLTGAKESGKVEHSLERLADYLKAPTDFSIIVFTVEADKLDERKKIVKALKEADALVPCAMLSADELTGWVNQEAGKAGFSFGPGVAEQFILYTGTSLQALIKEVEKCALYVGQGGTLQAEDLEQLVTRSIEQNIFLLIEHIVQVKLDQAFTMLGELIRRKEEPIKIVMLIARQFRIMFQVKDLMQQGYSQQQIAGQLGLHPYGVKVAAGQANKFELKQLADILRQLADLDYRMKSGKIDKVLGLEMFLLRLAS</sequence>
<keyword evidence="12" id="KW-1185">Reference proteome</keyword>
<dbReference type="Gene3D" id="1.20.272.10">
    <property type="match status" value="1"/>
</dbReference>
<feature type="domain" description="DNA polymerase III delta subunit-like C-terminal" evidence="10">
    <location>
        <begin position="217"/>
        <end position="337"/>
    </location>
</feature>
<gene>
    <name evidence="11" type="ORF">ET33_24980</name>
</gene>
<dbReference type="InterPro" id="IPR027417">
    <property type="entry name" value="P-loop_NTPase"/>
</dbReference>
<protein>
    <recommendedName>
        <fullName evidence="2">DNA polymerase III subunit delta</fullName>
        <ecNumber evidence="1">2.7.7.7</ecNumber>
    </recommendedName>
</protein>
<dbReference type="Pfam" id="PF06144">
    <property type="entry name" value="DNA_pol3_delta"/>
    <property type="match status" value="1"/>
</dbReference>
<comment type="catalytic activity">
    <reaction evidence="8">
        <text>DNA(n) + a 2'-deoxyribonucleoside 5'-triphosphate = DNA(n+1) + diphosphate</text>
        <dbReference type="Rhea" id="RHEA:22508"/>
        <dbReference type="Rhea" id="RHEA-COMP:17339"/>
        <dbReference type="Rhea" id="RHEA-COMP:17340"/>
        <dbReference type="ChEBI" id="CHEBI:33019"/>
        <dbReference type="ChEBI" id="CHEBI:61560"/>
        <dbReference type="ChEBI" id="CHEBI:173112"/>
        <dbReference type="EC" id="2.7.7.7"/>
    </reaction>
</comment>
<dbReference type="OrthoDB" id="9775929at2"/>
<keyword evidence="5" id="KW-0235">DNA replication</keyword>
<dbReference type="GO" id="GO:0009360">
    <property type="term" value="C:DNA polymerase III complex"/>
    <property type="evidence" value="ECO:0007669"/>
    <property type="project" value="InterPro"/>
</dbReference>
<evidence type="ECO:0000256" key="3">
    <source>
        <dbReference type="ARBA" id="ARBA00022679"/>
    </source>
</evidence>
<keyword evidence="6" id="KW-0239">DNA-directed DNA polymerase</keyword>
<dbReference type="PANTHER" id="PTHR34388:SF1">
    <property type="entry name" value="DNA POLYMERASE III SUBUNIT DELTA"/>
    <property type="match status" value="1"/>
</dbReference>